<gene>
    <name evidence="1" type="ORF">FA95DRAFT_900594</name>
</gene>
<dbReference type="EMBL" id="MU276209">
    <property type="protein sequence ID" value="KAI0040290.1"/>
    <property type="molecule type" value="Genomic_DNA"/>
</dbReference>
<sequence>MHATSRPATLGPLKRMRNWNQRSHPVPTPSHSIMSTPMALSPSFNGPAWSVISPRSPVAAVGPRHPAAGSNSNPVRRPLGRHGSIPDPPLSAAGTFSHTVDTSAAVYASAALASGIEPGTYIAFALSKTAVSVQCPFATHLVESFPTKRYVGLVTSSTFYKNEEGELVQELVVNYVSPAQPSNSSLSTASPSVPIFPHATNGPAPAATLRTNTMFPWPDCHQWMTLGTRLLVDQVHKSSLVFALTDDALERVEQLMDAAYKQAHRDQDGDECLDSVEVQHLSVPEFPLPADVWTDLRDGKVCIDSLRFPDEVQSLERSVTCISNNCDPS</sequence>
<dbReference type="Proteomes" id="UP000814033">
    <property type="component" value="Unassembled WGS sequence"/>
</dbReference>
<accession>A0ACB8R930</accession>
<reference evidence="1" key="2">
    <citation type="journal article" date="2022" name="New Phytol.">
        <title>Evolutionary transition to the ectomycorrhizal habit in the genomes of a hyperdiverse lineage of mushroom-forming fungi.</title>
        <authorList>
            <person name="Looney B."/>
            <person name="Miyauchi S."/>
            <person name="Morin E."/>
            <person name="Drula E."/>
            <person name="Courty P.E."/>
            <person name="Kohler A."/>
            <person name="Kuo A."/>
            <person name="LaButti K."/>
            <person name="Pangilinan J."/>
            <person name="Lipzen A."/>
            <person name="Riley R."/>
            <person name="Andreopoulos W."/>
            <person name="He G."/>
            <person name="Johnson J."/>
            <person name="Nolan M."/>
            <person name="Tritt A."/>
            <person name="Barry K.W."/>
            <person name="Grigoriev I.V."/>
            <person name="Nagy L.G."/>
            <person name="Hibbett D."/>
            <person name="Henrissat B."/>
            <person name="Matheny P.B."/>
            <person name="Labbe J."/>
            <person name="Martin F.M."/>
        </authorList>
    </citation>
    <scope>NUCLEOTIDE SEQUENCE</scope>
    <source>
        <strain evidence="1">FP105234-sp</strain>
    </source>
</reference>
<evidence type="ECO:0000313" key="1">
    <source>
        <dbReference type="EMBL" id="KAI0040290.1"/>
    </source>
</evidence>
<protein>
    <submittedName>
        <fullName evidence="1">Uncharacterized protein</fullName>
    </submittedName>
</protein>
<name>A0ACB8R930_9AGAM</name>
<evidence type="ECO:0000313" key="2">
    <source>
        <dbReference type="Proteomes" id="UP000814033"/>
    </source>
</evidence>
<keyword evidence="2" id="KW-1185">Reference proteome</keyword>
<comment type="caution">
    <text evidence="1">The sequence shown here is derived from an EMBL/GenBank/DDBJ whole genome shotgun (WGS) entry which is preliminary data.</text>
</comment>
<reference evidence="1" key="1">
    <citation type="submission" date="2021-02" db="EMBL/GenBank/DDBJ databases">
        <authorList>
            <consortium name="DOE Joint Genome Institute"/>
            <person name="Ahrendt S."/>
            <person name="Looney B.P."/>
            <person name="Miyauchi S."/>
            <person name="Morin E."/>
            <person name="Drula E."/>
            <person name="Courty P.E."/>
            <person name="Chicoki N."/>
            <person name="Fauchery L."/>
            <person name="Kohler A."/>
            <person name="Kuo A."/>
            <person name="Labutti K."/>
            <person name="Pangilinan J."/>
            <person name="Lipzen A."/>
            <person name="Riley R."/>
            <person name="Andreopoulos W."/>
            <person name="He G."/>
            <person name="Johnson J."/>
            <person name="Barry K.W."/>
            <person name="Grigoriev I.V."/>
            <person name="Nagy L."/>
            <person name="Hibbett D."/>
            <person name="Henrissat B."/>
            <person name="Matheny P.B."/>
            <person name="Labbe J."/>
            <person name="Martin F."/>
        </authorList>
    </citation>
    <scope>NUCLEOTIDE SEQUENCE</scope>
    <source>
        <strain evidence="1">FP105234-sp</strain>
    </source>
</reference>
<organism evidence="1 2">
    <name type="scientific">Auriscalpium vulgare</name>
    <dbReference type="NCBI Taxonomy" id="40419"/>
    <lineage>
        <taxon>Eukaryota</taxon>
        <taxon>Fungi</taxon>
        <taxon>Dikarya</taxon>
        <taxon>Basidiomycota</taxon>
        <taxon>Agaricomycotina</taxon>
        <taxon>Agaricomycetes</taxon>
        <taxon>Russulales</taxon>
        <taxon>Auriscalpiaceae</taxon>
        <taxon>Auriscalpium</taxon>
    </lineage>
</organism>
<proteinExistence type="predicted"/>